<dbReference type="AlphaFoldDB" id="A0A5E4FQH5"/>
<accession>A0A5E4FQH5</accession>
<proteinExistence type="predicted"/>
<dbReference type="Proteomes" id="UP000327085">
    <property type="component" value="Chromosome 6"/>
</dbReference>
<dbReference type="Gramene" id="VVA29762">
    <property type="protein sequence ID" value="VVA29762"/>
    <property type="gene ID" value="Prudul26B035672"/>
</dbReference>
<gene>
    <name evidence="1" type="ORF">ALMOND_2B035672</name>
</gene>
<feature type="non-terminal residue" evidence="1">
    <location>
        <position position="109"/>
    </location>
</feature>
<evidence type="ECO:0000313" key="2">
    <source>
        <dbReference type="Proteomes" id="UP000327085"/>
    </source>
</evidence>
<sequence length="109" mass="12137">MGDKSAVNGASRNTSQLVETFVAGRGKYGYLTGNTKQLARGDSSYDNWVMDNAIVKGWLISAMEPDVMNLFIRLPTAKGVDRYLVHDLSRKAMQMRQIGRSLAAYYVDL</sequence>
<protein>
    <submittedName>
        <fullName evidence="1">Uncharacterized protein</fullName>
    </submittedName>
</protein>
<dbReference type="InParanoid" id="A0A5E4FQH5"/>
<dbReference type="EMBL" id="CABIKO010000173">
    <property type="protein sequence ID" value="VVA29762.1"/>
    <property type="molecule type" value="Genomic_DNA"/>
</dbReference>
<organism evidence="1 2">
    <name type="scientific">Prunus dulcis</name>
    <name type="common">Almond</name>
    <name type="synonym">Amygdalus dulcis</name>
    <dbReference type="NCBI Taxonomy" id="3755"/>
    <lineage>
        <taxon>Eukaryota</taxon>
        <taxon>Viridiplantae</taxon>
        <taxon>Streptophyta</taxon>
        <taxon>Embryophyta</taxon>
        <taxon>Tracheophyta</taxon>
        <taxon>Spermatophyta</taxon>
        <taxon>Magnoliopsida</taxon>
        <taxon>eudicotyledons</taxon>
        <taxon>Gunneridae</taxon>
        <taxon>Pentapetalae</taxon>
        <taxon>rosids</taxon>
        <taxon>fabids</taxon>
        <taxon>Rosales</taxon>
        <taxon>Rosaceae</taxon>
        <taxon>Amygdaloideae</taxon>
        <taxon>Amygdaleae</taxon>
        <taxon>Prunus</taxon>
    </lineage>
</organism>
<evidence type="ECO:0000313" key="1">
    <source>
        <dbReference type="EMBL" id="VVA29762.1"/>
    </source>
</evidence>
<reference evidence="2" key="1">
    <citation type="journal article" date="2020" name="Plant J.">
        <title>Transposons played a major role in the diversification between the closely related almond and peach genomes: results from the almond genome sequence.</title>
        <authorList>
            <person name="Alioto T."/>
            <person name="Alexiou K.G."/>
            <person name="Bardil A."/>
            <person name="Barteri F."/>
            <person name="Castanera R."/>
            <person name="Cruz F."/>
            <person name="Dhingra A."/>
            <person name="Duval H."/>
            <person name="Fernandez I Marti A."/>
            <person name="Frias L."/>
            <person name="Galan B."/>
            <person name="Garcia J.L."/>
            <person name="Howad W."/>
            <person name="Gomez-Garrido J."/>
            <person name="Gut M."/>
            <person name="Julca I."/>
            <person name="Morata J."/>
            <person name="Puigdomenech P."/>
            <person name="Ribeca P."/>
            <person name="Rubio Cabetas M.J."/>
            <person name="Vlasova A."/>
            <person name="Wirthensohn M."/>
            <person name="Garcia-Mas J."/>
            <person name="Gabaldon T."/>
            <person name="Casacuberta J.M."/>
            <person name="Arus P."/>
        </authorList>
    </citation>
    <scope>NUCLEOTIDE SEQUENCE [LARGE SCALE GENOMIC DNA]</scope>
    <source>
        <strain evidence="2">cv. Texas</strain>
    </source>
</reference>
<name>A0A5E4FQH5_PRUDU</name>